<evidence type="ECO:0000313" key="2">
    <source>
        <dbReference type="Proteomes" id="UP000199021"/>
    </source>
</evidence>
<dbReference type="OrthoDB" id="1492800at2"/>
<reference evidence="2" key="1">
    <citation type="submission" date="2016-10" db="EMBL/GenBank/DDBJ databases">
        <authorList>
            <person name="Varghese N."/>
            <person name="Submissions S."/>
        </authorList>
    </citation>
    <scope>NUCLEOTIDE SEQUENCE [LARGE SCALE GENOMIC DNA]</scope>
    <source>
        <strain evidence="2">DSM 24740</strain>
    </source>
</reference>
<proteinExistence type="predicted"/>
<accession>A0A1H9CI37</accession>
<protein>
    <submittedName>
        <fullName evidence="1">Uncharacterized protein</fullName>
    </submittedName>
</protein>
<organism evidence="1 2">
    <name type="scientific">Neolewinella agarilytica</name>
    <dbReference type="NCBI Taxonomy" id="478744"/>
    <lineage>
        <taxon>Bacteria</taxon>
        <taxon>Pseudomonadati</taxon>
        <taxon>Bacteroidota</taxon>
        <taxon>Saprospiria</taxon>
        <taxon>Saprospirales</taxon>
        <taxon>Lewinellaceae</taxon>
        <taxon>Neolewinella</taxon>
    </lineage>
</organism>
<dbReference type="InParanoid" id="A0A1H9CI37"/>
<keyword evidence="2" id="KW-1185">Reference proteome</keyword>
<gene>
    <name evidence="1" type="ORF">SAMN05444359_104202</name>
</gene>
<dbReference type="Proteomes" id="UP000199021">
    <property type="component" value="Unassembled WGS sequence"/>
</dbReference>
<dbReference type="EMBL" id="FOFB01000004">
    <property type="protein sequence ID" value="SEQ00687.1"/>
    <property type="molecule type" value="Genomic_DNA"/>
</dbReference>
<sequence length="212" mass="23551">MRSILLLFPVFMSTGLASQAELYKEVADDICHCLEKADGRGSHNRAADCLTASMGTYREELRQAMELSGSQRISRRQLTEALLEPLVENCPLLETMFPMTEEVEYRWSDNPVAASGVRIVTDKFPKADPKETTTAEAPAQWRASGQLIARAGGGVLRLETDSGEIWQFELPGRVARGRKLVVGEPVSILYRREWRTTDEGGVVVKVVTEIVP</sequence>
<evidence type="ECO:0000313" key="1">
    <source>
        <dbReference type="EMBL" id="SEQ00687.1"/>
    </source>
</evidence>
<dbReference type="RefSeq" id="WP_139211776.1">
    <property type="nucleotide sequence ID" value="NZ_FOFB01000004.1"/>
</dbReference>
<name>A0A1H9CI37_9BACT</name>
<dbReference type="STRING" id="478744.SAMN05444359_104202"/>
<dbReference type="AlphaFoldDB" id="A0A1H9CI37"/>